<dbReference type="Gene3D" id="1.10.2080.10">
    <property type="entry name" value="Insect odorant-binding protein A10/Ejaculatory bulb-specific protein 3"/>
    <property type="match status" value="1"/>
</dbReference>
<dbReference type="InterPro" id="IPR036682">
    <property type="entry name" value="OS_D_A10/PebIII_sf"/>
</dbReference>
<dbReference type="OrthoDB" id="8052765at2759"/>
<proteinExistence type="predicted"/>
<dbReference type="PANTHER" id="PTHR11257">
    <property type="entry name" value="CHEMOSENSORY PROTEIN-RELATED"/>
    <property type="match status" value="1"/>
</dbReference>
<keyword evidence="2" id="KW-0732">Signal</keyword>
<evidence type="ECO:0000256" key="1">
    <source>
        <dbReference type="SAM" id="MobiDB-lite"/>
    </source>
</evidence>
<protein>
    <recommendedName>
        <fullName evidence="5">Chemosensory protein</fullName>
    </recommendedName>
</protein>
<name>A0A9J6CQ01_POLVA</name>
<accession>A0A9J6CQ01</accession>
<dbReference type="Proteomes" id="UP001107558">
    <property type="component" value="Chromosome 1"/>
</dbReference>
<dbReference type="Pfam" id="PF03392">
    <property type="entry name" value="OS-D"/>
    <property type="match status" value="1"/>
</dbReference>
<comment type="caution">
    <text evidence="3">The sequence shown here is derived from an EMBL/GenBank/DDBJ whole genome shotgun (WGS) entry which is preliminary data.</text>
</comment>
<reference evidence="3" key="1">
    <citation type="submission" date="2021-03" db="EMBL/GenBank/DDBJ databases">
        <title>Chromosome level genome of the anhydrobiotic midge Polypedilum vanderplanki.</title>
        <authorList>
            <person name="Yoshida Y."/>
            <person name="Kikawada T."/>
            <person name="Gusev O."/>
        </authorList>
    </citation>
    <scope>NUCLEOTIDE SEQUENCE</scope>
    <source>
        <strain evidence="3">NIAS01</strain>
        <tissue evidence="3">Whole body or cell culture</tissue>
    </source>
</reference>
<gene>
    <name evidence="3" type="ORF">PVAND_012957</name>
</gene>
<organism evidence="3 4">
    <name type="scientific">Polypedilum vanderplanki</name>
    <name type="common">Sleeping chironomid midge</name>
    <dbReference type="NCBI Taxonomy" id="319348"/>
    <lineage>
        <taxon>Eukaryota</taxon>
        <taxon>Metazoa</taxon>
        <taxon>Ecdysozoa</taxon>
        <taxon>Arthropoda</taxon>
        <taxon>Hexapoda</taxon>
        <taxon>Insecta</taxon>
        <taxon>Pterygota</taxon>
        <taxon>Neoptera</taxon>
        <taxon>Endopterygota</taxon>
        <taxon>Diptera</taxon>
        <taxon>Nematocera</taxon>
        <taxon>Chironomoidea</taxon>
        <taxon>Chironomidae</taxon>
        <taxon>Chironominae</taxon>
        <taxon>Polypedilum</taxon>
        <taxon>Polypedilum</taxon>
    </lineage>
</organism>
<feature type="region of interest" description="Disordered" evidence="1">
    <location>
        <begin position="135"/>
        <end position="165"/>
    </location>
</feature>
<feature type="compositionally biased region" description="Polar residues" evidence="1">
    <location>
        <begin position="144"/>
        <end position="162"/>
    </location>
</feature>
<keyword evidence="4" id="KW-1185">Reference proteome</keyword>
<dbReference type="SUPFAM" id="SSF100910">
    <property type="entry name" value="Chemosensory protein Csp2"/>
    <property type="match status" value="1"/>
</dbReference>
<dbReference type="InterPro" id="IPR005055">
    <property type="entry name" value="A10/PebIII"/>
</dbReference>
<evidence type="ECO:0000313" key="3">
    <source>
        <dbReference type="EMBL" id="KAG5683691.1"/>
    </source>
</evidence>
<dbReference type="EMBL" id="JADBJN010000001">
    <property type="protein sequence ID" value="KAG5683691.1"/>
    <property type="molecule type" value="Genomic_DNA"/>
</dbReference>
<evidence type="ECO:0000313" key="4">
    <source>
        <dbReference type="Proteomes" id="UP001107558"/>
    </source>
</evidence>
<evidence type="ECO:0000256" key="2">
    <source>
        <dbReference type="SAM" id="SignalP"/>
    </source>
</evidence>
<feature type="chain" id="PRO_5039928322" description="Chemosensory protein" evidence="2">
    <location>
        <begin position="22"/>
        <end position="278"/>
    </location>
</feature>
<evidence type="ECO:0008006" key="5">
    <source>
        <dbReference type="Google" id="ProtNLM"/>
    </source>
</evidence>
<sequence>MSWRILYLFLIISLVPAFSLAQGASEDDKNFYSRRYDSIDVDLIFRSSRLLNNYVDCLLDKKPCPPEGKDLKRVLPHALRTKCARCTKIQKTKALDVITRLYYEHPSIYLALAERYDPTGEYTKNFENWFDEQNGVKPRPPIPNFQNDPVSDNQSEGQQFNRRSPVIDESTTIATTVQRSRIPSSWITTPTTTTQRTTTTRAPLRTLTPTVRNDKPTMTTVSATTQNSQTTAPPNFLLLLPRPGGPITQSINKILDTTDKLVNNFGQMFRQTLDILAG</sequence>
<feature type="signal peptide" evidence="2">
    <location>
        <begin position="1"/>
        <end position="21"/>
    </location>
</feature>
<dbReference type="AlphaFoldDB" id="A0A9J6CQ01"/>
<dbReference type="PANTHER" id="PTHR11257:SF9">
    <property type="entry name" value="CHEMOSENSORY PROTEIN 13"/>
    <property type="match status" value="1"/>
</dbReference>